<reference evidence="4" key="2">
    <citation type="submission" date="2020-09" db="EMBL/GenBank/DDBJ databases">
        <authorList>
            <person name="Sun Q."/>
            <person name="Zhou Y."/>
        </authorList>
    </citation>
    <scope>NUCLEOTIDE SEQUENCE</scope>
    <source>
        <strain evidence="4">CGMCC 1.15095</strain>
    </source>
</reference>
<dbReference type="Pfam" id="PF02481">
    <property type="entry name" value="DNA_processg_A"/>
    <property type="match status" value="1"/>
</dbReference>
<sequence>MGAHAMVVEAKGRPKRSRYTPPSDVFRTDLRQILGMSNRGQLEAKQLNFLDQGEGASARPLTIWCAGDRELLRRPAIAVIGTRKVTEKGRKRANRFARELVERGVVVVSGLAAGVDATALSSAIRNNGSVIAVIGTPIDKAYPAQNAELQELIYRRHLLLTQFNVGERTFPSNFPARNRTMAAISDASVIIEASETSGTLHQAAECVRLGRWLGITRAVVDDETLTWPAKFLNYEKCIVLDDTADLLRRVYEGV</sequence>
<dbReference type="GO" id="GO:0009294">
    <property type="term" value="P:DNA-mediated transformation"/>
    <property type="evidence" value="ECO:0007669"/>
    <property type="project" value="InterPro"/>
</dbReference>
<evidence type="ECO:0000313" key="4">
    <source>
        <dbReference type="EMBL" id="GGB87896.1"/>
    </source>
</evidence>
<feature type="region of interest" description="Disordered" evidence="2">
    <location>
        <begin position="1"/>
        <end position="22"/>
    </location>
</feature>
<dbReference type="PANTHER" id="PTHR43022:SF1">
    <property type="entry name" value="PROTEIN SMF"/>
    <property type="match status" value="1"/>
</dbReference>
<proteinExistence type="inferred from homology"/>
<organism evidence="4 5">
    <name type="scientific">Novosphingobium endophyticum</name>
    <dbReference type="NCBI Taxonomy" id="1955250"/>
    <lineage>
        <taxon>Bacteria</taxon>
        <taxon>Pseudomonadati</taxon>
        <taxon>Pseudomonadota</taxon>
        <taxon>Alphaproteobacteria</taxon>
        <taxon>Sphingomonadales</taxon>
        <taxon>Sphingomonadaceae</taxon>
        <taxon>Novosphingobium</taxon>
    </lineage>
</organism>
<dbReference type="AlphaFoldDB" id="A0A916X313"/>
<dbReference type="EMBL" id="BMHK01000001">
    <property type="protein sequence ID" value="GGB87896.1"/>
    <property type="molecule type" value="Genomic_DNA"/>
</dbReference>
<dbReference type="InterPro" id="IPR003488">
    <property type="entry name" value="DprA"/>
</dbReference>
<evidence type="ECO:0000259" key="3">
    <source>
        <dbReference type="Pfam" id="PF02481"/>
    </source>
</evidence>
<accession>A0A916X313</accession>
<evidence type="ECO:0000256" key="2">
    <source>
        <dbReference type="SAM" id="MobiDB-lite"/>
    </source>
</evidence>
<dbReference type="Proteomes" id="UP000608154">
    <property type="component" value="Unassembled WGS sequence"/>
</dbReference>
<dbReference type="PANTHER" id="PTHR43022">
    <property type="entry name" value="PROTEIN SMF"/>
    <property type="match status" value="1"/>
</dbReference>
<evidence type="ECO:0000313" key="5">
    <source>
        <dbReference type="Proteomes" id="UP000608154"/>
    </source>
</evidence>
<dbReference type="Gene3D" id="3.40.50.450">
    <property type="match status" value="1"/>
</dbReference>
<protein>
    <recommendedName>
        <fullName evidence="3">Smf/DprA SLOG domain-containing protein</fullName>
    </recommendedName>
</protein>
<comment type="caution">
    <text evidence="4">The sequence shown here is derived from an EMBL/GenBank/DDBJ whole genome shotgun (WGS) entry which is preliminary data.</text>
</comment>
<name>A0A916X313_9SPHN</name>
<dbReference type="RefSeq" id="WP_229735775.1">
    <property type="nucleotide sequence ID" value="NZ_BMHK01000001.1"/>
</dbReference>
<comment type="similarity">
    <text evidence="1">Belongs to the DprA/Smf family.</text>
</comment>
<reference evidence="4" key="1">
    <citation type="journal article" date="2014" name="Int. J. Syst. Evol. Microbiol.">
        <title>Complete genome sequence of Corynebacterium casei LMG S-19264T (=DSM 44701T), isolated from a smear-ripened cheese.</title>
        <authorList>
            <consortium name="US DOE Joint Genome Institute (JGI-PGF)"/>
            <person name="Walter F."/>
            <person name="Albersmeier A."/>
            <person name="Kalinowski J."/>
            <person name="Ruckert C."/>
        </authorList>
    </citation>
    <scope>NUCLEOTIDE SEQUENCE</scope>
    <source>
        <strain evidence="4">CGMCC 1.15095</strain>
    </source>
</reference>
<dbReference type="InterPro" id="IPR057666">
    <property type="entry name" value="DrpA_SLOG"/>
</dbReference>
<dbReference type="SUPFAM" id="SSF102405">
    <property type="entry name" value="MCP/YpsA-like"/>
    <property type="match status" value="1"/>
</dbReference>
<gene>
    <name evidence="4" type="ORF">GCM10011494_02800</name>
</gene>
<evidence type="ECO:0000256" key="1">
    <source>
        <dbReference type="ARBA" id="ARBA00006525"/>
    </source>
</evidence>
<keyword evidence="5" id="KW-1185">Reference proteome</keyword>
<feature type="domain" description="Smf/DprA SLOG" evidence="3">
    <location>
        <begin position="57"/>
        <end position="222"/>
    </location>
</feature>